<proteinExistence type="predicted"/>
<feature type="compositionally biased region" description="Polar residues" evidence="1">
    <location>
        <begin position="270"/>
        <end position="285"/>
    </location>
</feature>
<feature type="non-terminal residue" evidence="3">
    <location>
        <position position="335"/>
    </location>
</feature>
<comment type="caution">
    <text evidence="3">The sequence shown here is derived from an EMBL/GenBank/DDBJ whole genome shotgun (WGS) entry which is preliminary data.</text>
</comment>
<gene>
    <name evidence="3" type="ORF">THAOC_15530</name>
</gene>
<evidence type="ECO:0008006" key="5">
    <source>
        <dbReference type="Google" id="ProtNLM"/>
    </source>
</evidence>
<keyword evidence="2" id="KW-0732">Signal</keyword>
<feature type="chain" id="PRO_5003837691" description="VDE lipocalin domain-containing protein" evidence="2">
    <location>
        <begin position="17"/>
        <end position="335"/>
    </location>
</feature>
<organism evidence="3 4">
    <name type="scientific">Thalassiosira oceanica</name>
    <name type="common">Marine diatom</name>
    <dbReference type="NCBI Taxonomy" id="159749"/>
    <lineage>
        <taxon>Eukaryota</taxon>
        <taxon>Sar</taxon>
        <taxon>Stramenopiles</taxon>
        <taxon>Ochrophyta</taxon>
        <taxon>Bacillariophyta</taxon>
        <taxon>Coscinodiscophyceae</taxon>
        <taxon>Thalassiosirophycidae</taxon>
        <taxon>Thalassiosirales</taxon>
        <taxon>Thalassiosiraceae</taxon>
        <taxon>Thalassiosira</taxon>
    </lineage>
</organism>
<name>K0SCI0_THAOC</name>
<sequence>MRSLSILTGALLTADAVPSVPPLFLSRNNLVMRSEQSVRSLRDMAQDSAHVIGGGTGECPSTCSSELCRCVESSSEIASCASEISAVCQADTLSDCMPDNYVDYYRATFCPMAQCLDENASQVGCNCQFYQNLCESYPDGDFGYCNVARCCQNEEDDMKGQEICLDAIGKAAIGGGEDPSDSSQEGLLDDTLAKLEQAEFEFQTVGEISNEIAGLLFQFCNAALDSESCLTMNQCSWTRSDGCVSKQVLATAFGFTELPPQPPTVAPSEQPVSQAPISSEPSKSPVTARPTEIPTFSPTATPSLQPVTASPTSKPSNDPTSSEPSKSPVDSKAYG</sequence>
<keyword evidence="4" id="KW-1185">Reference proteome</keyword>
<accession>K0SCI0</accession>
<dbReference type="AlphaFoldDB" id="K0SCI0"/>
<evidence type="ECO:0000313" key="3">
    <source>
        <dbReference type="EMBL" id="EJK63793.1"/>
    </source>
</evidence>
<dbReference type="Proteomes" id="UP000266841">
    <property type="component" value="Unassembled WGS sequence"/>
</dbReference>
<protein>
    <recommendedName>
        <fullName evidence="5">VDE lipocalin domain-containing protein</fullName>
    </recommendedName>
</protein>
<feature type="compositionally biased region" description="Polar residues" evidence="1">
    <location>
        <begin position="294"/>
        <end position="325"/>
    </location>
</feature>
<feature type="region of interest" description="Disordered" evidence="1">
    <location>
        <begin position="260"/>
        <end position="335"/>
    </location>
</feature>
<reference evidence="3 4" key="1">
    <citation type="journal article" date="2012" name="Genome Biol.">
        <title>Genome and low-iron response of an oceanic diatom adapted to chronic iron limitation.</title>
        <authorList>
            <person name="Lommer M."/>
            <person name="Specht M."/>
            <person name="Roy A.S."/>
            <person name="Kraemer L."/>
            <person name="Andreson R."/>
            <person name="Gutowska M.A."/>
            <person name="Wolf J."/>
            <person name="Bergner S.V."/>
            <person name="Schilhabel M.B."/>
            <person name="Klostermeier U.C."/>
            <person name="Beiko R.G."/>
            <person name="Rosenstiel P."/>
            <person name="Hippler M."/>
            <person name="Laroche J."/>
        </authorList>
    </citation>
    <scope>NUCLEOTIDE SEQUENCE [LARGE SCALE GENOMIC DNA]</scope>
    <source>
        <strain evidence="3 4">CCMP1005</strain>
    </source>
</reference>
<evidence type="ECO:0000256" key="2">
    <source>
        <dbReference type="SAM" id="SignalP"/>
    </source>
</evidence>
<feature type="signal peptide" evidence="2">
    <location>
        <begin position="1"/>
        <end position="16"/>
    </location>
</feature>
<evidence type="ECO:0000256" key="1">
    <source>
        <dbReference type="SAM" id="MobiDB-lite"/>
    </source>
</evidence>
<dbReference type="EMBL" id="AGNL01018012">
    <property type="protein sequence ID" value="EJK63793.1"/>
    <property type="molecule type" value="Genomic_DNA"/>
</dbReference>
<evidence type="ECO:0000313" key="4">
    <source>
        <dbReference type="Proteomes" id="UP000266841"/>
    </source>
</evidence>